<evidence type="ECO:0000256" key="1">
    <source>
        <dbReference type="ARBA" id="ARBA00010164"/>
    </source>
</evidence>
<dbReference type="GO" id="GO:0004674">
    <property type="term" value="F:protein serine/threonine kinase activity"/>
    <property type="evidence" value="ECO:0007669"/>
    <property type="project" value="UniProtKB-EC"/>
</dbReference>
<feature type="domain" description="HipA-like C-terminal" evidence="4">
    <location>
        <begin position="185"/>
        <end position="365"/>
    </location>
</feature>
<dbReference type="PANTHER" id="PTHR37419">
    <property type="entry name" value="SERINE/THREONINE-PROTEIN KINASE TOXIN HIPA"/>
    <property type="match status" value="1"/>
</dbReference>
<evidence type="ECO:0000313" key="6">
    <source>
        <dbReference type="Proteomes" id="UP000521075"/>
    </source>
</evidence>
<dbReference type="PANTHER" id="PTHR37419:SF8">
    <property type="entry name" value="TOXIN YJJJ"/>
    <property type="match status" value="1"/>
</dbReference>
<dbReference type="EMBL" id="JACCHJ010000001">
    <property type="protein sequence ID" value="NYK10584.1"/>
    <property type="molecule type" value="Genomic_DNA"/>
</dbReference>
<protein>
    <submittedName>
        <fullName evidence="5">Serine/threonine-protein kinase HipA</fullName>
        <ecNumber evidence="5">2.7.11.1</ecNumber>
    </submittedName>
</protein>
<dbReference type="AlphaFoldDB" id="A0A853DUQ1"/>
<gene>
    <name evidence="5" type="ORF">HNR14_002465</name>
</gene>
<evidence type="ECO:0000256" key="2">
    <source>
        <dbReference type="ARBA" id="ARBA00022679"/>
    </source>
</evidence>
<sequence>MSSERMKLVDAVDVYLDDRHGAPILVGSLRASFMGGRTLAGSSFEYAPGYLAHPDRYALSPDLPLVAGRQFSGADTTLFGAFADARPDDWGASLIDAEYALQRDADAPRGLGEFDHLVQQNDLTRMGALRFTTTDARPVGERWLTSAAHTAANPHDVRRIAEAAGRFEEYEATDEDIEILGFAGSSLGGARPKASIQEADGSLWMLKLPSNRDRRSDLEAWEATALDIAARAGLRVPRRRLIHLAERGSSLLIERFDRDGEPGTHNQRRVGFISAMSAMQLGPQNQQATYADFADTIDHLVPEHATHDLRELFQRVALTVLVGNADDHWKNHGLVRQDSGWRLSPLFDVNPTRAGRRVRSRRISDRDDPANRDIRLLIETSDVYRLNAVAAAEALVPVVRAVATWRETAARNGIGSAEIESMGSAFDDTQFAHAAAFIATAPSTATTLP</sequence>
<dbReference type="InterPro" id="IPR012893">
    <property type="entry name" value="HipA-like_C"/>
</dbReference>
<keyword evidence="2 5" id="KW-0808">Transferase</keyword>
<name>A0A853DUQ1_9MICO</name>
<comment type="similarity">
    <text evidence="1">Belongs to the HipA Ser/Thr kinase family.</text>
</comment>
<dbReference type="GO" id="GO:0005829">
    <property type="term" value="C:cytosol"/>
    <property type="evidence" value="ECO:0007669"/>
    <property type="project" value="TreeGrafter"/>
</dbReference>
<dbReference type="InterPro" id="IPR052028">
    <property type="entry name" value="HipA_Ser/Thr_kinase"/>
</dbReference>
<accession>A0A853DUQ1</accession>
<dbReference type="Pfam" id="PF07804">
    <property type="entry name" value="HipA_C"/>
    <property type="match status" value="1"/>
</dbReference>
<evidence type="ECO:0000256" key="3">
    <source>
        <dbReference type="ARBA" id="ARBA00022777"/>
    </source>
</evidence>
<keyword evidence="3 5" id="KW-0418">Kinase</keyword>
<comment type="caution">
    <text evidence="5">The sequence shown here is derived from an EMBL/GenBank/DDBJ whole genome shotgun (WGS) entry which is preliminary data.</text>
</comment>
<organism evidence="5 6">
    <name type="scientific">Leifsonia naganoensis</name>
    <dbReference type="NCBI Taxonomy" id="150025"/>
    <lineage>
        <taxon>Bacteria</taxon>
        <taxon>Bacillati</taxon>
        <taxon>Actinomycetota</taxon>
        <taxon>Actinomycetes</taxon>
        <taxon>Micrococcales</taxon>
        <taxon>Microbacteriaceae</taxon>
        <taxon>Leifsonia</taxon>
    </lineage>
</organism>
<reference evidence="5 6" key="1">
    <citation type="submission" date="2020-07" db="EMBL/GenBank/DDBJ databases">
        <title>Sequencing the genomes of 1000 actinobacteria strains.</title>
        <authorList>
            <person name="Klenk H.-P."/>
        </authorList>
    </citation>
    <scope>NUCLEOTIDE SEQUENCE [LARGE SCALE GENOMIC DNA]</scope>
    <source>
        <strain evidence="5 6">DSM 15166</strain>
    </source>
</reference>
<dbReference type="Proteomes" id="UP000521075">
    <property type="component" value="Unassembled WGS sequence"/>
</dbReference>
<evidence type="ECO:0000313" key="5">
    <source>
        <dbReference type="EMBL" id="NYK10584.1"/>
    </source>
</evidence>
<dbReference type="EC" id="2.7.11.1" evidence="5"/>
<proteinExistence type="inferred from homology"/>
<keyword evidence="6" id="KW-1185">Reference proteome</keyword>
<dbReference type="RefSeq" id="WP_179701296.1">
    <property type="nucleotide sequence ID" value="NZ_BAAAHA010000005.1"/>
</dbReference>
<evidence type="ECO:0000259" key="4">
    <source>
        <dbReference type="Pfam" id="PF07804"/>
    </source>
</evidence>